<evidence type="ECO:0000313" key="2">
    <source>
        <dbReference type="EMBL" id="TNN36975.1"/>
    </source>
</evidence>
<accession>A0A4Z2F7J4</accession>
<proteinExistence type="predicted"/>
<dbReference type="AlphaFoldDB" id="A0A4Z2F7J4"/>
<feature type="region of interest" description="Disordered" evidence="1">
    <location>
        <begin position="1"/>
        <end position="61"/>
    </location>
</feature>
<dbReference type="EMBL" id="SRLO01001548">
    <property type="protein sequence ID" value="TNN36975.1"/>
    <property type="molecule type" value="Genomic_DNA"/>
</dbReference>
<evidence type="ECO:0000313" key="3">
    <source>
        <dbReference type="Proteomes" id="UP000314294"/>
    </source>
</evidence>
<keyword evidence="3" id="KW-1185">Reference proteome</keyword>
<sequence>MFGSDARGPPGLQQTPQLSFSGSICTDQWVRASGPPSPRTTGSMAPALPTRPPAVHQIPPS</sequence>
<evidence type="ECO:0000256" key="1">
    <source>
        <dbReference type="SAM" id="MobiDB-lite"/>
    </source>
</evidence>
<name>A0A4Z2F7J4_9TELE</name>
<feature type="compositionally biased region" description="Polar residues" evidence="1">
    <location>
        <begin position="12"/>
        <end position="26"/>
    </location>
</feature>
<organism evidence="2 3">
    <name type="scientific">Liparis tanakae</name>
    <name type="common">Tanaka's snailfish</name>
    <dbReference type="NCBI Taxonomy" id="230148"/>
    <lineage>
        <taxon>Eukaryota</taxon>
        <taxon>Metazoa</taxon>
        <taxon>Chordata</taxon>
        <taxon>Craniata</taxon>
        <taxon>Vertebrata</taxon>
        <taxon>Euteleostomi</taxon>
        <taxon>Actinopterygii</taxon>
        <taxon>Neopterygii</taxon>
        <taxon>Teleostei</taxon>
        <taxon>Neoteleostei</taxon>
        <taxon>Acanthomorphata</taxon>
        <taxon>Eupercaria</taxon>
        <taxon>Perciformes</taxon>
        <taxon>Cottioidei</taxon>
        <taxon>Cottales</taxon>
        <taxon>Liparidae</taxon>
        <taxon>Liparis</taxon>
    </lineage>
</organism>
<protein>
    <submittedName>
        <fullName evidence="2">Uncharacterized protein</fullName>
    </submittedName>
</protein>
<gene>
    <name evidence="2" type="ORF">EYF80_052860</name>
</gene>
<reference evidence="2 3" key="1">
    <citation type="submission" date="2019-03" db="EMBL/GenBank/DDBJ databases">
        <title>First draft genome of Liparis tanakae, snailfish: a comprehensive survey of snailfish specific genes.</title>
        <authorList>
            <person name="Kim W."/>
            <person name="Song I."/>
            <person name="Jeong J.-H."/>
            <person name="Kim D."/>
            <person name="Kim S."/>
            <person name="Ryu S."/>
            <person name="Song J.Y."/>
            <person name="Lee S.K."/>
        </authorList>
    </citation>
    <scope>NUCLEOTIDE SEQUENCE [LARGE SCALE GENOMIC DNA]</scope>
    <source>
        <tissue evidence="2">Muscle</tissue>
    </source>
</reference>
<comment type="caution">
    <text evidence="2">The sequence shown here is derived from an EMBL/GenBank/DDBJ whole genome shotgun (WGS) entry which is preliminary data.</text>
</comment>
<dbReference type="Proteomes" id="UP000314294">
    <property type="component" value="Unassembled WGS sequence"/>
</dbReference>